<proteinExistence type="predicted"/>
<protein>
    <recommendedName>
        <fullName evidence="1">ceramidase</fullName>
        <ecNumber evidence="1">3.5.1.23</ecNumber>
    </recommendedName>
</protein>
<evidence type="ECO:0000313" key="3">
    <source>
        <dbReference type="Proteomes" id="UP001178507"/>
    </source>
</evidence>
<dbReference type="PANTHER" id="PTHR28583">
    <property type="entry name" value="ACID AMIDASE"/>
    <property type="match status" value="1"/>
</dbReference>
<dbReference type="AlphaFoldDB" id="A0AA36ILP7"/>
<reference evidence="2" key="1">
    <citation type="submission" date="2023-08" db="EMBL/GenBank/DDBJ databases">
        <authorList>
            <person name="Chen Y."/>
            <person name="Shah S."/>
            <person name="Dougan E. K."/>
            <person name="Thang M."/>
            <person name="Chan C."/>
        </authorList>
    </citation>
    <scope>NUCLEOTIDE SEQUENCE</scope>
</reference>
<gene>
    <name evidence="2" type="ORF">EVOR1521_LOCUS15370</name>
</gene>
<dbReference type="EC" id="3.5.1.23" evidence="1"/>
<evidence type="ECO:0000256" key="1">
    <source>
        <dbReference type="ARBA" id="ARBA00011891"/>
    </source>
</evidence>
<evidence type="ECO:0000313" key="2">
    <source>
        <dbReference type="EMBL" id="CAJ1389830.1"/>
    </source>
</evidence>
<comment type="caution">
    <text evidence="2">The sequence shown here is derived from an EMBL/GenBank/DDBJ whole genome shotgun (WGS) entry which is preliminary data.</text>
</comment>
<organism evidence="2 3">
    <name type="scientific">Effrenium voratum</name>
    <dbReference type="NCBI Taxonomy" id="2562239"/>
    <lineage>
        <taxon>Eukaryota</taxon>
        <taxon>Sar</taxon>
        <taxon>Alveolata</taxon>
        <taxon>Dinophyceae</taxon>
        <taxon>Suessiales</taxon>
        <taxon>Symbiodiniaceae</taxon>
        <taxon>Effrenium</taxon>
    </lineage>
</organism>
<dbReference type="GO" id="GO:0017040">
    <property type="term" value="F:N-acylsphingosine amidohydrolase activity"/>
    <property type="evidence" value="ECO:0007669"/>
    <property type="project" value="UniProtKB-EC"/>
</dbReference>
<name>A0AA36ILP7_9DINO</name>
<dbReference type="EMBL" id="CAUJNA010001946">
    <property type="protein sequence ID" value="CAJ1389830.1"/>
    <property type="molecule type" value="Genomic_DNA"/>
</dbReference>
<keyword evidence="3" id="KW-1185">Reference proteome</keyword>
<dbReference type="PANTHER" id="PTHR28583:SF1">
    <property type="entry name" value="ACID CERAMIDASE"/>
    <property type="match status" value="1"/>
</dbReference>
<sequence length="392" mass="43255">MARAAFVWLATASALEMAPRFVLDLKKPPEERWEGAVDLILQRHGYAHSFAPVFAEHNATLFDHLTAEHFEALGQAVERHFPSTAAELKGLARQFQGKGFAVSFQYLAAWLYFHELAHSDAKATDLEARECTGIVTQAADGSILHVANMDQSPLAARNLTIRVSVVSSSGDLLFEGVDWYTLLSTGMSRAVKRGVGSVQENWRTTTVRKLEDVMADIERGVVSQMLVFRHAFEKEDVLTFPDFVAHVTQVPLAAPFYIVAAGTKPGEGVAIARNLTGADGIDQLADADDFYLCQCNTDRWLPDDVLDPRRTAAERLLRDMGQAEGAMQMGLFAVSSAYPVHNPHTAYTAVMSAATGELHAYIREASCPLHPDASIVRDRRYCLHAEEHVFRV</sequence>
<dbReference type="Proteomes" id="UP001178507">
    <property type="component" value="Unassembled WGS sequence"/>
</dbReference>
<accession>A0AA36ILP7</accession>